<gene>
    <name evidence="1" type="ORF">KDU71_02485</name>
</gene>
<organism evidence="1 2">
    <name type="scientific">Carboxylicivirga sediminis</name>
    <dbReference type="NCBI Taxonomy" id="2006564"/>
    <lineage>
        <taxon>Bacteria</taxon>
        <taxon>Pseudomonadati</taxon>
        <taxon>Bacteroidota</taxon>
        <taxon>Bacteroidia</taxon>
        <taxon>Marinilabiliales</taxon>
        <taxon>Marinilabiliaceae</taxon>
        <taxon>Carboxylicivirga</taxon>
    </lineage>
</organism>
<dbReference type="RefSeq" id="WP_212188316.1">
    <property type="nucleotide sequence ID" value="NZ_JAGTAR010000002.1"/>
</dbReference>
<proteinExistence type="predicted"/>
<dbReference type="AlphaFoldDB" id="A0A941F0X4"/>
<evidence type="ECO:0000313" key="2">
    <source>
        <dbReference type="Proteomes" id="UP000679220"/>
    </source>
</evidence>
<dbReference type="EMBL" id="JAGTAR010000002">
    <property type="protein sequence ID" value="MBR8534412.1"/>
    <property type="molecule type" value="Genomic_DNA"/>
</dbReference>
<sequence>MLSDFFRINLPYGLYKNKNGQWMAFNREYLPLGFNDSHTNLRDSLGVLDSQPFNQLPIHTAYKGLTEKIIENIAQVIDRKENGEIWRFFLYNDETNPMNNKPSKKRDNYFIEYFKKIERLSKLKIKNQI</sequence>
<keyword evidence="2" id="KW-1185">Reference proteome</keyword>
<comment type="caution">
    <text evidence="1">The sequence shown here is derived from an EMBL/GenBank/DDBJ whole genome shotgun (WGS) entry which is preliminary data.</text>
</comment>
<dbReference type="Proteomes" id="UP000679220">
    <property type="component" value="Unassembled WGS sequence"/>
</dbReference>
<accession>A0A941F0X4</accession>
<protein>
    <submittedName>
        <fullName evidence="1">Uncharacterized protein</fullName>
    </submittedName>
</protein>
<name>A0A941F0X4_9BACT</name>
<reference evidence="1" key="1">
    <citation type="journal article" date="2018" name="Int. J. Syst. Evol. Microbiol.">
        <title>Carboxylicivirga sediminis sp. nov., isolated from coastal sediment.</title>
        <authorList>
            <person name="Wang F.Q."/>
            <person name="Ren L.H."/>
            <person name="Zou R.J."/>
            <person name="Sun Y.Z."/>
            <person name="Liu X.J."/>
            <person name="Jiang F."/>
            <person name="Liu L.J."/>
        </authorList>
    </citation>
    <scope>NUCLEOTIDE SEQUENCE</scope>
    <source>
        <strain evidence="1">JR1</strain>
    </source>
</reference>
<reference evidence="1" key="2">
    <citation type="submission" date="2021-04" db="EMBL/GenBank/DDBJ databases">
        <authorList>
            <person name="Zhang T."/>
            <person name="Zhang Y."/>
            <person name="Lu D."/>
            <person name="Zuo D."/>
            <person name="Du Z."/>
        </authorList>
    </citation>
    <scope>NUCLEOTIDE SEQUENCE</scope>
    <source>
        <strain evidence="1">JR1</strain>
    </source>
</reference>
<evidence type="ECO:0000313" key="1">
    <source>
        <dbReference type="EMBL" id="MBR8534412.1"/>
    </source>
</evidence>